<dbReference type="InterPro" id="IPR002523">
    <property type="entry name" value="MgTranspt_CorA/ZnTranspt_ZntB"/>
</dbReference>
<feature type="region of interest" description="Disordered" evidence="5">
    <location>
        <begin position="134"/>
        <end position="164"/>
    </location>
</feature>
<gene>
    <name evidence="7" type="ORF">FJTKL_06296</name>
</gene>
<evidence type="ECO:0000256" key="4">
    <source>
        <dbReference type="ARBA" id="ARBA00023136"/>
    </source>
</evidence>
<feature type="region of interest" description="Disordered" evidence="5">
    <location>
        <begin position="1040"/>
        <end position="1059"/>
    </location>
</feature>
<feature type="region of interest" description="Disordered" evidence="5">
    <location>
        <begin position="1"/>
        <end position="74"/>
    </location>
</feature>
<dbReference type="InterPro" id="IPR045863">
    <property type="entry name" value="CorA_TM1_TM2"/>
</dbReference>
<sequence length="1380" mass="155640">MAAADVDRRPVASVELSNIPQINLQSDSPDLSRSTSFQPDPGYGPSGDEVSSTPKTDGLTGTGRAQDGHTKKPQFVARDGAIGGKSHNETNVDVVLVSCPGADPHETWMRESLPRDFFKRTPTFHYAKAMKRNESQVAKGPTASTPLPPILGKDHKSAPSWARSGVRHEANTARVLTYDHGDITPDRSLKTMADDLLSSLCTETAGKIARRPLFFICHSIGGLVVKLALTQASRSSKYRSILEDCYGVTFFATSHRGSSYLSISDFGISIQQLLYLSQPLTPKLRGELRLDHPPLLKIDDDFKQLSSEFQVWSFHETEDSGLSRIGFAGPTDIPFKAPITSMRSAILGVRHEKIYALQSTHANCASFGMKNAQTLRLYLSDLGAAIQNAELLNKSTTHVSLRLEQKVTVEVHGFYESGLVHESPGETSIRLFSTKDHSLEAFWEEGPDSLLEKRLNDIRSESQNDPQDTQFFGQKGRAPSLRPLGKVATGTDERPKKARRPSVTVIPPGSSNTASEAKPTESPKRSSHIQQPAVPETANGGNRSPDAQPQSTPSAAQYGLFFTENPGNISPRMLSPQQEEEVPTVSRSTTGSETLVSQTSFGTGSLRPQPVHRVSSQRTVRQYLKPHVPTGRERRGSETTFIQDSRLGSAVSRPSSKTRKFAWIHTPFNNPVWVKKVFDTISLEERQDYSELFSSEHWTSRHERGRHAQHHACFLRPACGYVSLKAKQLSMLGQPASSARVLQRTDSSSPRQGCLYLYFPFLHFDSYKMLVKRRDIIKRRVSQGRTRPVPSEVAKEASLESRVIWEYLGHDPPFNCRRTLDQYRYPSLHDTRARDDDQMLYKMTKERVFLNGKPVVASLGPVLRGEERTPTHYDRGDAAGFGDEDEDQEHLDSESESNEDELDSKPEDDVLDGNVLMVDQLWLWAADSKTMVTFFPSREGNPMEGPLHQQADLRDSVFNEINDDLTRPCENALDLAALTVLHAVTALMERSSHPDLEIFRIFEEAISVLTEKMTSSLKRFRTTGFRNRYGEEDEVKLNSSSIRARHKREDEKAEKENRDNTSALLELRDIEDELSTLSHLFGEQEEQINQMMAIYSGSSTFSSPPTSPPPTASAWGQPVNSPPENNSTGTLPLYMPPLTTNGRFFLQEALNRLKSYRAQSKDMIERVKTTRQDFDKLLETVQRQAQIDEVRLSRQQADLASAQNRSVMIFTVFTVIFLPLSFFTSLFGMNTREWGGGNNIRLRTIGSIALPASALLVVSALFVAWSTSVRKAFKSLSKRVRRARNRSRRWWKRQLAALWKRNDDRPRTRLGMLKMRRKREALEVKRQKNRMKREMTMHDFWERHQLDRETKYEIPSRNRKSISLARAKAKARKDEKERRG</sequence>
<dbReference type="SUPFAM" id="SSF144083">
    <property type="entry name" value="Magnesium transport protein CorA, transmembrane region"/>
    <property type="match status" value="1"/>
</dbReference>
<reference evidence="7 8" key="1">
    <citation type="submission" date="2024-03" db="EMBL/GenBank/DDBJ databases">
        <title>A high-quality draft genome sequence of Diaporthe vaccinii, a causative agent of upright dieback and viscid rot disease in cranberry plants.</title>
        <authorList>
            <person name="Sarrasin M."/>
            <person name="Lang B.F."/>
            <person name="Burger G."/>
        </authorList>
    </citation>
    <scope>NUCLEOTIDE SEQUENCE [LARGE SCALE GENOMIC DNA]</scope>
    <source>
        <strain evidence="7 8">IS7</strain>
    </source>
</reference>
<dbReference type="Gene3D" id="1.20.58.340">
    <property type="entry name" value="Magnesium transport protein CorA, transmembrane region"/>
    <property type="match status" value="1"/>
</dbReference>
<feature type="compositionally biased region" description="Acidic residues" evidence="5">
    <location>
        <begin position="882"/>
        <end position="902"/>
    </location>
</feature>
<evidence type="ECO:0000256" key="3">
    <source>
        <dbReference type="ARBA" id="ARBA00022989"/>
    </source>
</evidence>
<evidence type="ECO:0008006" key="9">
    <source>
        <dbReference type="Google" id="ProtNLM"/>
    </source>
</evidence>
<dbReference type="PANTHER" id="PTHR47685">
    <property type="entry name" value="MAGNESIUM TRANSPORT PROTEIN CORA"/>
    <property type="match status" value="1"/>
</dbReference>
<evidence type="ECO:0000313" key="8">
    <source>
        <dbReference type="Proteomes" id="UP001600888"/>
    </source>
</evidence>
<dbReference type="InterPro" id="IPR029058">
    <property type="entry name" value="AB_hydrolase_fold"/>
</dbReference>
<feature type="transmembrane region" description="Helical" evidence="6">
    <location>
        <begin position="1248"/>
        <end position="1269"/>
    </location>
</feature>
<feature type="compositionally biased region" description="Basic and acidic residues" evidence="5">
    <location>
        <begin position="1"/>
        <end position="10"/>
    </location>
</feature>
<keyword evidence="8" id="KW-1185">Reference proteome</keyword>
<keyword evidence="4 6" id="KW-0472">Membrane</keyword>
<evidence type="ECO:0000256" key="2">
    <source>
        <dbReference type="ARBA" id="ARBA00022692"/>
    </source>
</evidence>
<proteinExistence type="predicted"/>
<dbReference type="Proteomes" id="UP001600888">
    <property type="component" value="Unassembled WGS sequence"/>
</dbReference>
<organism evidence="7 8">
    <name type="scientific">Diaporthe vaccinii</name>
    <dbReference type="NCBI Taxonomy" id="105482"/>
    <lineage>
        <taxon>Eukaryota</taxon>
        <taxon>Fungi</taxon>
        <taxon>Dikarya</taxon>
        <taxon>Ascomycota</taxon>
        <taxon>Pezizomycotina</taxon>
        <taxon>Sordariomycetes</taxon>
        <taxon>Sordariomycetidae</taxon>
        <taxon>Diaporthales</taxon>
        <taxon>Diaporthaceae</taxon>
        <taxon>Diaporthe</taxon>
        <taxon>Diaporthe eres species complex</taxon>
    </lineage>
</organism>
<name>A0ABR4DQA6_9PEZI</name>
<feature type="compositionally biased region" description="Polar residues" evidence="5">
    <location>
        <begin position="539"/>
        <end position="555"/>
    </location>
</feature>
<feature type="compositionally biased region" description="Basic and acidic residues" evidence="5">
    <location>
        <begin position="1047"/>
        <end position="1059"/>
    </location>
</feature>
<feature type="compositionally biased region" description="Polar residues" evidence="5">
    <location>
        <begin position="1118"/>
        <end position="1130"/>
    </location>
</feature>
<keyword evidence="2 6" id="KW-0812">Transmembrane</keyword>
<feature type="compositionally biased region" description="Polar residues" evidence="5">
    <location>
        <begin position="585"/>
        <end position="603"/>
    </location>
</feature>
<accession>A0ABR4DQA6</accession>
<feature type="region of interest" description="Disordered" evidence="5">
    <location>
        <begin position="461"/>
        <end position="619"/>
    </location>
</feature>
<protein>
    <recommendedName>
        <fullName evidence="9">DUF676 domain-containing protein</fullName>
    </recommendedName>
</protein>
<dbReference type="EMBL" id="JBAWTH010000225">
    <property type="protein sequence ID" value="KAL2272578.1"/>
    <property type="molecule type" value="Genomic_DNA"/>
</dbReference>
<evidence type="ECO:0000313" key="7">
    <source>
        <dbReference type="EMBL" id="KAL2272578.1"/>
    </source>
</evidence>
<feature type="region of interest" description="Disordered" evidence="5">
    <location>
        <begin position="861"/>
        <end position="910"/>
    </location>
</feature>
<feature type="transmembrane region" description="Helical" evidence="6">
    <location>
        <begin position="1207"/>
        <end position="1228"/>
    </location>
</feature>
<dbReference type="PANTHER" id="PTHR47685:SF1">
    <property type="entry name" value="MAGNESIUM TRANSPORT PROTEIN CORA"/>
    <property type="match status" value="1"/>
</dbReference>
<feature type="compositionally biased region" description="Polar residues" evidence="5">
    <location>
        <begin position="15"/>
        <end position="38"/>
    </location>
</feature>
<feature type="compositionally biased region" description="Polar residues" evidence="5">
    <location>
        <begin position="463"/>
        <end position="472"/>
    </location>
</feature>
<keyword evidence="3 6" id="KW-1133">Transmembrane helix</keyword>
<feature type="compositionally biased region" description="Basic and acidic residues" evidence="5">
    <location>
        <begin position="864"/>
        <end position="877"/>
    </location>
</feature>
<dbReference type="SUPFAM" id="SSF53474">
    <property type="entry name" value="alpha/beta-Hydrolases"/>
    <property type="match status" value="1"/>
</dbReference>
<feature type="region of interest" description="Disordered" evidence="5">
    <location>
        <begin position="1099"/>
        <end position="1130"/>
    </location>
</feature>
<dbReference type="InterPro" id="IPR050829">
    <property type="entry name" value="CorA_MIT"/>
</dbReference>
<comment type="caution">
    <text evidence="7">The sequence shown here is derived from an EMBL/GenBank/DDBJ whole genome shotgun (WGS) entry which is preliminary data.</text>
</comment>
<dbReference type="Pfam" id="PF01544">
    <property type="entry name" value="CorA"/>
    <property type="match status" value="1"/>
</dbReference>
<evidence type="ECO:0000256" key="5">
    <source>
        <dbReference type="SAM" id="MobiDB-lite"/>
    </source>
</evidence>
<feature type="region of interest" description="Disordered" evidence="5">
    <location>
        <begin position="1352"/>
        <end position="1380"/>
    </location>
</feature>
<dbReference type="Gene3D" id="3.40.50.1820">
    <property type="entry name" value="alpha/beta hydrolase"/>
    <property type="match status" value="1"/>
</dbReference>
<evidence type="ECO:0000256" key="1">
    <source>
        <dbReference type="ARBA" id="ARBA00004141"/>
    </source>
</evidence>
<comment type="subcellular location">
    <subcellularLocation>
        <location evidence="1">Membrane</location>
        <topology evidence="1">Multi-pass membrane protein</topology>
    </subcellularLocation>
</comment>
<evidence type="ECO:0000256" key="6">
    <source>
        <dbReference type="SAM" id="Phobius"/>
    </source>
</evidence>